<evidence type="ECO:0000313" key="21">
    <source>
        <dbReference type="Proteomes" id="UP000215441"/>
    </source>
</evidence>
<proteinExistence type="inferred from homology"/>
<dbReference type="Gene3D" id="2.40.170.20">
    <property type="entry name" value="TonB-dependent receptor, beta-barrel domain"/>
    <property type="match status" value="1"/>
</dbReference>
<dbReference type="GO" id="GO:0009279">
    <property type="term" value="C:cell outer membrane"/>
    <property type="evidence" value="ECO:0007669"/>
    <property type="project" value="UniProtKB-SubCell"/>
</dbReference>
<keyword evidence="3 14" id="KW-0813">Transport</keyword>
<feature type="signal peptide" evidence="17">
    <location>
        <begin position="1"/>
        <end position="25"/>
    </location>
</feature>
<keyword evidence="8" id="KW-0408">Iron</keyword>
<evidence type="ECO:0000256" key="12">
    <source>
        <dbReference type="ARBA" id="ARBA00023170"/>
    </source>
</evidence>
<protein>
    <submittedName>
        <fullName evidence="20">TonB-dependent siderophore receptor</fullName>
    </submittedName>
</protein>
<evidence type="ECO:0000256" key="7">
    <source>
        <dbReference type="ARBA" id="ARBA00022729"/>
    </source>
</evidence>
<dbReference type="Proteomes" id="UP000215441">
    <property type="component" value="Unassembled WGS sequence"/>
</dbReference>
<evidence type="ECO:0000256" key="8">
    <source>
        <dbReference type="ARBA" id="ARBA00023004"/>
    </source>
</evidence>
<feature type="short sequence motif" description="TonB C-terminal box" evidence="15">
    <location>
        <begin position="695"/>
        <end position="712"/>
    </location>
</feature>
<keyword evidence="9" id="KW-0406">Ion transport</keyword>
<feature type="domain" description="TonB-dependent receptor plug" evidence="19">
    <location>
        <begin position="76"/>
        <end position="174"/>
    </location>
</feature>
<dbReference type="Pfam" id="PF07715">
    <property type="entry name" value="Plug"/>
    <property type="match status" value="1"/>
</dbReference>
<keyword evidence="4 14" id="KW-1134">Transmembrane beta strand</keyword>
<dbReference type="RefSeq" id="WP_094285819.1">
    <property type="nucleotide sequence ID" value="NZ_NOIG01000001.1"/>
</dbReference>
<dbReference type="InterPro" id="IPR012910">
    <property type="entry name" value="Plug_dom"/>
</dbReference>
<keyword evidence="21" id="KW-1185">Reference proteome</keyword>
<dbReference type="PANTHER" id="PTHR32552:SF68">
    <property type="entry name" value="FERRICHROME OUTER MEMBRANE TRANSPORTER_PHAGE RECEPTOR"/>
    <property type="match status" value="1"/>
</dbReference>
<evidence type="ECO:0000256" key="15">
    <source>
        <dbReference type="PROSITE-ProRule" id="PRU10144"/>
    </source>
</evidence>
<keyword evidence="10 16" id="KW-0798">TonB box</keyword>
<dbReference type="InterPro" id="IPR000531">
    <property type="entry name" value="Beta-barrel_TonB"/>
</dbReference>
<evidence type="ECO:0000256" key="17">
    <source>
        <dbReference type="SAM" id="SignalP"/>
    </source>
</evidence>
<dbReference type="GO" id="GO:0015344">
    <property type="term" value="F:siderophore uptake transmembrane transporter activity"/>
    <property type="evidence" value="ECO:0007669"/>
    <property type="project" value="TreeGrafter"/>
</dbReference>
<dbReference type="AlphaFoldDB" id="A0A235ETB8"/>
<dbReference type="InterPro" id="IPR010917">
    <property type="entry name" value="TonB_rcpt_CS"/>
</dbReference>
<evidence type="ECO:0000256" key="11">
    <source>
        <dbReference type="ARBA" id="ARBA00023136"/>
    </source>
</evidence>
<dbReference type="CDD" id="cd01347">
    <property type="entry name" value="ligand_gated_channel"/>
    <property type="match status" value="1"/>
</dbReference>
<dbReference type="InterPro" id="IPR036942">
    <property type="entry name" value="Beta-barrel_TonB_sf"/>
</dbReference>
<feature type="domain" description="TonB-dependent receptor-like beta-barrel" evidence="18">
    <location>
        <begin position="261"/>
        <end position="676"/>
    </location>
</feature>
<dbReference type="PROSITE" id="PS01156">
    <property type="entry name" value="TONB_DEPENDENT_REC_2"/>
    <property type="match status" value="1"/>
</dbReference>
<evidence type="ECO:0000256" key="14">
    <source>
        <dbReference type="PROSITE-ProRule" id="PRU01360"/>
    </source>
</evidence>
<evidence type="ECO:0000259" key="18">
    <source>
        <dbReference type="Pfam" id="PF00593"/>
    </source>
</evidence>
<dbReference type="NCBIfam" id="TIGR01783">
    <property type="entry name" value="TonB-siderophor"/>
    <property type="match status" value="1"/>
</dbReference>
<keyword evidence="12 20" id="KW-0675">Receptor</keyword>
<dbReference type="InterPro" id="IPR010105">
    <property type="entry name" value="TonB_sidphr_rcpt"/>
</dbReference>
<feature type="chain" id="PRO_5011969075" evidence="17">
    <location>
        <begin position="26"/>
        <end position="712"/>
    </location>
</feature>
<dbReference type="GO" id="GO:0038023">
    <property type="term" value="F:signaling receptor activity"/>
    <property type="evidence" value="ECO:0007669"/>
    <property type="project" value="InterPro"/>
</dbReference>
<evidence type="ECO:0000256" key="3">
    <source>
        <dbReference type="ARBA" id="ARBA00022448"/>
    </source>
</evidence>
<accession>A0A235ETB8</accession>
<evidence type="ECO:0000259" key="19">
    <source>
        <dbReference type="Pfam" id="PF07715"/>
    </source>
</evidence>
<gene>
    <name evidence="20" type="ORF">CBY09_01940</name>
</gene>
<dbReference type="InterPro" id="IPR039426">
    <property type="entry name" value="TonB-dep_rcpt-like"/>
</dbReference>
<evidence type="ECO:0000256" key="2">
    <source>
        <dbReference type="ARBA" id="ARBA00009810"/>
    </source>
</evidence>
<comment type="subcellular location">
    <subcellularLocation>
        <location evidence="1 14">Cell outer membrane</location>
        <topology evidence="1 14">Multi-pass membrane protein</topology>
    </subcellularLocation>
</comment>
<dbReference type="InterPro" id="IPR037066">
    <property type="entry name" value="Plug_dom_sf"/>
</dbReference>
<evidence type="ECO:0000256" key="5">
    <source>
        <dbReference type="ARBA" id="ARBA00022496"/>
    </source>
</evidence>
<keyword evidence="11 14" id="KW-0472">Membrane</keyword>
<dbReference type="OrthoDB" id="8732650at2"/>
<comment type="caution">
    <text evidence="20">The sequence shown here is derived from an EMBL/GenBank/DDBJ whole genome shotgun (WGS) entry which is preliminary data.</text>
</comment>
<reference evidence="20 21" key="1">
    <citation type="submission" date="2017-07" db="EMBL/GenBank/DDBJ databases">
        <title>Acidovorax KNDSW TSA 6 genome sequence and assembly.</title>
        <authorList>
            <person name="Mayilraj S."/>
        </authorList>
    </citation>
    <scope>NUCLEOTIDE SEQUENCE [LARGE SCALE GENOMIC DNA]</scope>
    <source>
        <strain evidence="20 21">KNDSW-TSA6</strain>
    </source>
</reference>
<organism evidence="20 21">
    <name type="scientific">Acidovorax kalamii</name>
    <dbReference type="NCBI Taxonomy" id="2004485"/>
    <lineage>
        <taxon>Bacteria</taxon>
        <taxon>Pseudomonadati</taxon>
        <taxon>Pseudomonadota</taxon>
        <taxon>Betaproteobacteria</taxon>
        <taxon>Burkholderiales</taxon>
        <taxon>Comamonadaceae</taxon>
        <taxon>Acidovorax</taxon>
    </lineage>
</organism>
<evidence type="ECO:0000256" key="4">
    <source>
        <dbReference type="ARBA" id="ARBA00022452"/>
    </source>
</evidence>
<dbReference type="SUPFAM" id="SSF56935">
    <property type="entry name" value="Porins"/>
    <property type="match status" value="1"/>
</dbReference>
<evidence type="ECO:0000256" key="13">
    <source>
        <dbReference type="ARBA" id="ARBA00023237"/>
    </source>
</evidence>
<evidence type="ECO:0000256" key="1">
    <source>
        <dbReference type="ARBA" id="ARBA00004571"/>
    </source>
</evidence>
<sequence length="712" mass="76378">MTHYHLLRTAVAQAVLLALYGMAQAQTGTADDAAPAAPTAPAAPSLRQVDVVDSTAGAAATPARRAQSSSRLGLSVLETPRSVSVIDNALLEQQMATTERDVLRNASGVSARTEYYGSYSQFAIRGLWANNINNYLRDGAKFSHLLDPPLFNIDRVEVIKGPAALEFGQVAPGGLINYVSKRPLAEPLRTVKIGAGSHGWRSADFDLTGPLNTDGTLRYRLDGGASRGGSFVDGNTPRKQGVAGSLEWQITPDTVWRAQAETQSSEGVSTVGLAVPDPKNPRSADVLPVGAFYGERWLNTKGSLRFYSTELQHRFANGIEGRVHLSRNETHRNVNLPSPMGPVTNGKVARGYWLAPGQEYTADTALAELRAKVQTGAVQHQLLAGLDWRANAGVYGAVTRGNLGTIDLYNPIAGLVPPVASTGVTRLSTDARNTGLFVQDRLALGDFGLLLGLRHDRFKDAYTTPVTDLSKTQPSAALTWQPRPGSMVYASHARSFQANSGTLVWGAQSAPPSEGKQLEVGWKQEWLGQRLMTTVAAFDLEFTNAPANDPAHPGYSVLTARQRIQGIELELQGRITPGWTVTANASFHDPKVLADTVAGANVGHRVGLATRRAASLWTQYRLPQLPGLWVGGGLVHQGDKFTANDNLWRLPGYTVVDLAVGYQFAGGVRIQANLKNAGNRRYYLDGSTTAAGFAAVVPGTPRSLQVSLDYTF</sequence>
<dbReference type="Pfam" id="PF00593">
    <property type="entry name" value="TonB_dep_Rec_b-barrel"/>
    <property type="match status" value="1"/>
</dbReference>
<keyword evidence="7 17" id="KW-0732">Signal</keyword>
<dbReference type="EMBL" id="NOIG01000001">
    <property type="protein sequence ID" value="OYD52269.1"/>
    <property type="molecule type" value="Genomic_DNA"/>
</dbReference>
<dbReference type="Gene3D" id="2.170.130.10">
    <property type="entry name" value="TonB-dependent receptor, plug domain"/>
    <property type="match status" value="1"/>
</dbReference>
<name>A0A235ETB8_9BURK</name>
<evidence type="ECO:0000256" key="16">
    <source>
        <dbReference type="RuleBase" id="RU003357"/>
    </source>
</evidence>
<keyword evidence="6 14" id="KW-0812">Transmembrane</keyword>
<dbReference type="PANTHER" id="PTHR32552">
    <property type="entry name" value="FERRICHROME IRON RECEPTOR-RELATED"/>
    <property type="match status" value="1"/>
</dbReference>
<keyword evidence="5" id="KW-0410">Iron transport</keyword>
<keyword evidence="13 14" id="KW-0998">Cell outer membrane</keyword>
<comment type="similarity">
    <text evidence="2 14 16">Belongs to the TonB-dependent receptor family.</text>
</comment>
<dbReference type="PROSITE" id="PS52016">
    <property type="entry name" value="TONB_DEPENDENT_REC_3"/>
    <property type="match status" value="1"/>
</dbReference>
<evidence type="ECO:0000256" key="6">
    <source>
        <dbReference type="ARBA" id="ARBA00022692"/>
    </source>
</evidence>
<evidence type="ECO:0000256" key="10">
    <source>
        <dbReference type="ARBA" id="ARBA00023077"/>
    </source>
</evidence>
<evidence type="ECO:0000256" key="9">
    <source>
        <dbReference type="ARBA" id="ARBA00023065"/>
    </source>
</evidence>
<dbReference type="GO" id="GO:0015891">
    <property type="term" value="P:siderophore transport"/>
    <property type="evidence" value="ECO:0007669"/>
    <property type="project" value="InterPro"/>
</dbReference>
<evidence type="ECO:0000313" key="20">
    <source>
        <dbReference type="EMBL" id="OYD52269.1"/>
    </source>
</evidence>